<reference evidence="1 2" key="1">
    <citation type="submission" date="2024-10" db="EMBL/GenBank/DDBJ databases">
        <authorList>
            <person name="Kim D."/>
        </authorList>
    </citation>
    <scope>NUCLEOTIDE SEQUENCE [LARGE SCALE GENOMIC DNA]</scope>
    <source>
        <strain evidence="1">Taebaek</strain>
    </source>
</reference>
<gene>
    <name evidence="1" type="ORF">niasHS_004455</name>
</gene>
<sequence length="84" mass="9760">MIRREQKNYVEIHPTQWGQLNGDDDITFQNKNGKVLGYANVQLLCEFAENAEVIDFSQGVRHYYRNANGVYYSDANGTHYFCGY</sequence>
<proteinExistence type="predicted"/>
<evidence type="ECO:0008006" key="3">
    <source>
        <dbReference type="Google" id="ProtNLM"/>
    </source>
</evidence>
<keyword evidence="2" id="KW-1185">Reference proteome</keyword>
<dbReference type="EMBL" id="JBICCN010000113">
    <property type="protein sequence ID" value="KAL3093066.1"/>
    <property type="molecule type" value="Genomic_DNA"/>
</dbReference>
<name>A0ABD2JR17_HETSC</name>
<protein>
    <recommendedName>
        <fullName evidence="3">WG repeat-containing protein</fullName>
    </recommendedName>
</protein>
<dbReference type="AlphaFoldDB" id="A0ABD2JR17"/>
<comment type="caution">
    <text evidence="1">The sequence shown here is derived from an EMBL/GenBank/DDBJ whole genome shotgun (WGS) entry which is preliminary data.</text>
</comment>
<accession>A0ABD2JR17</accession>
<evidence type="ECO:0000313" key="1">
    <source>
        <dbReference type="EMBL" id="KAL3093066.1"/>
    </source>
</evidence>
<dbReference type="Proteomes" id="UP001620645">
    <property type="component" value="Unassembled WGS sequence"/>
</dbReference>
<evidence type="ECO:0000313" key="2">
    <source>
        <dbReference type="Proteomes" id="UP001620645"/>
    </source>
</evidence>
<organism evidence="1 2">
    <name type="scientific">Heterodera schachtii</name>
    <name type="common">Sugarbeet cyst nematode worm</name>
    <name type="synonym">Tylenchus schachtii</name>
    <dbReference type="NCBI Taxonomy" id="97005"/>
    <lineage>
        <taxon>Eukaryota</taxon>
        <taxon>Metazoa</taxon>
        <taxon>Ecdysozoa</taxon>
        <taxon>Nematoda</taxon>
        <taxon>Chromadorea</taxon>
        <taxon>Rhabditida</taxon>
        <taxon>Tylenchina</taxon>
        <taxon>Tylenchomorpha</taxon>
        <taxon>Tylenchoidea</taxon>
        <taxon>Heteroderidae</taxon>
        <taxon>Heteroderinae</taxon>
        <taxon>Heterodera</taxon>
    </lineage>
</organism>